<dbReference type="FunFam" id="1.25.40.10:FF:000348">
    <property type="entry name" value="Pentatricopeptide repeat-containing protein chloroplastic"/>
    <property type="match status" value="1"/>
</dbReference>
<comment type="caution">
    <text evidence="3">The sequence shown here is derived from an EMBL/GenBank/DDBJ whole genome shotgun (WGS) entry which is preliminary data.</text>
</comment>
<feature type="repeat" description="PPR" evidence="2">
    <location>
        <begin position="323"/>
        <end position="357"/>
    </location>
</feature>
<keyword evidence="4" id="KW-1185">Reference proteome</keyword>
<gene>
    <name evidence="3" type="ORF">H6P81_020882</name>
</gene>
<evidence type="ECO:0000313" key="3">
    <source>
        <dbReference type="EMBL" id="KAG9440717.1"/>
    </source>
</evidence>
<dbReference type="GO" id="GO:0009451">
    <property type="term" value="P:RNA modification"/>
    <property type="evidence" value="ECO:0007669"/>
    <property type="project" value="InterPro"/>
</dbReference>
<accession>A0AAV7DYR9</accession>
<dbReference type="Pfam" id="PF20430">
    <property type="entry name" value="Eplus_motif"/>
    <property type="match status" value="1"/>
</dbReference>
<dbReference type="FunFam" id="1.25.40.10:FF:000031">
    <property type="entry name" value="Pentatricopeptide repeat-containing protein mitochondrial"/>
    <property type="match status" value="1"/>
</dbReference>
<dbReference type="InterPro" id="IPR046960">
    <property type="entry name" value="PPR_At4g14850-like_plant"/>
</dbReference>
<evidence type="ECO:0000256" key="1">
    <source>
        <dbReference type="ARBA" id="ARBA00022737"/>
    </source>
</evidence>
<dbReference type="PANTHER" id="PTHR47926">
    <property type="entry name" value="PENTATRICOPEPTIDE REPEAT-CONTAINING PROTEIN"/>
    <property type="match status" value="1"/>
</dbReference>
<dbReference type="Pfam" id="PF13041">
    <property type="entry name" value="PPR_2"/>
    <property type="match status" value="3"/>
</dbReference>
<organism evidence="3 4">
    <name type="scientific">Aristolochia fimbriata</name>
    <name type="common">White veined hardy Dutchman's pipe vine</name>
    <dbReference type="NCBI Taxonomy" id="158543"/>
    <lineage>
        <taxon>Eukaryota</taxon>
        <taxon>Viridiplantae</taxon>
        <taxon>Streptophyta</taxon>
        <taxon>Embryophyta</taxon>
        <taxon>Tracheophyta</taxon>
        <taxon>Spermatophyta</taxon>
        <taxon>Magnoliopsida</taxon>
        <taxon>Magnoliidae</taxon>
        <taxon>Piperales</taxon>
        <taxon>Aristolochiaceae</taxon>
        <taxon>Aristolochia</taxon>
    </lineage>
</organism>
<dbReference type="Proteomes" id="UP000825729">
    <property type="component" value="Unassembled WGS sequence"/>
</dbReference>
<dbReference type="PROSITE" id="PS51375">
    <property type="entry name" value="PPR"/>
    <property type="match status" value="6"/>
</dbReference>
<dbReference type="InterPro" id="IPR046848">
    <property type="entry name" value="E_motif"/>
</dbReference>
<dbReference type="InterPro" id="IPR002885">
    <property type="entry name" value="PPR_rpt"/>
</dbReference>
<feature type="repeat" description="PPR" evidence="2">
    <location>
        <begin position="90"/>
        <end position="124"/>
    </location>
</feature>
<dbReference type="Gene3D" id="1.25.40.10">
    <property type="entry name" value="Tetratricopeptide repeat domain"/>
    <property type="match status" value="4"/>
</dbReference>
<feature type="repeat" description="PPR" evidence="2">
    <location>
        <begin position="424"/>
        <end position="458"/>
    </location>
</feature>
<reference evidence="3 4" key="1">
    <citation type="submission" date="2021-07" db="EMBL/GenBank/DDBJ databases">
        <title>The Aristolochia fimbriata genome: insights into angiosperm evolution, floral development and chemical biosynthesis.</title>
        <authorList>
            <person name="Jiao Y."/>
        </authorList>
    </citation>
    <scope>NUCLEOTIDE SEQUENCE [LARGE SCALE GENOMIC DNA]</scope>
    <source>
        <strain evidence="3">IBCAS-2021</strain>
        <tissue evidence="3">Leaf</tissue>
    </source>
</reference>
<feature type="repeat" description="PPR" evidence="2">
    <location>
        <begin position="222"/>
        <end position="256"/>
    </location>
</feature>
<dbReference type="NCBIfam" id="TIGR00756">
    <property type="entry name" value="PPR"/>
    <property type="match status" value="6"/>
</dbReference>
<name>A0AAV7DYR9_ARIFI</name>
<proteinExistence type="predicted"/>
<feature type="repeat" description="PPR" evidence="2">
    <location>
        <begin position="292"/>
        <end position="322"/>
    </location>
</feature>
<dbReference type="FunFam" id="1.25.40.10:FF:000366">
    <property type="entry name" value="Pentatricopeptide (PPR) repeat-containing protein"/>
    <property type="match status" value="1"/>
</dbReference>
<dbReference type="Pfam" id="PF20431">
    <property type="entry name" value="E_motif"/>
    <property type="match status" value="1"/>
</dbReference>
<dbReference type="AlphaFoldDB" id="A0AAV7DYR9"/>
<keyword evidence="1" id="KW-0677">Repeat</keyword>
<dbReference type="GO" id="GO:0003723">
    <property type="term" value="F:RNA binding"/>
    <property type="evidence" value="ECO:0007669"/>
    <property type="project" value="InterPro"/>
</dbReference>
<dbReference type="PANTHER" id="PTHR47926:SF359">
    <property type="entry name" value="PENTACOTRIPEPTIDE-REPEAT REGION OF PRORP DOMAIN-CONTAINING PROTEIN"/>
    <property type="match status" value="1"/>
</dbReference>
<dbReference type="EMBL" id="JAINDJ010000008">
    <property type="protein sequence ID" value="KAG9440717.1"/>
    <property type="molecule type" value="Genomic_DNA"/>
</dbReference>
<sequence>MKRRVLPLISTRGPLHPCSFHFHQRAEKEWVQILKCISHLRRQFKQILGCFYTSGLQSSSLLTTKFIDFCSSASQMNVATSIFRQVPNPSAFVWTAMMRGFAENGLHHSCIFFFREMRRCGTDPIHLTYPAVIKGCAGSVAFWEGIQIHADVVKTGFLCDAYVQNGLLGMYARCGLMEDARQLYDEIPQRDIVSHTSIISGYFGVGDLASAQLVFDGVERADVVLWSAVIAGYSQNEAPAKALDLFERMRSSGVKPNAVTMVSFLSACAQLGDFQRGKWAHDFMMETGIKMDMLVCTSLLDMYIMGGFVDEACKIFDQMPKKDVVSWNSLINGYAQNGYATEAMESFTEMLQSGIEPNMVTLLGVLTAYAQLGALEKGKEIEHLVEKLGLQSDLLIGTALLDMYAKCGSLADAYRFFCSVYPRDVVMWSALINGYASNGCPNEAFSLFGGMLKAGIQPNDVTYLGILITCSHRGLVQQGYKYFNSMIKDHGIEPRPEHYACMVDILGRAGRIEEAKKFLDSMPTKPGASVWGSLLGACVTHKNIEMGRYAAQHLNDLEPSSDRNFVFMSNIYAAMNRWEDVHNSRTSLKCCGTNKIPGCSWIEVTGKIHEFLVGDRRHPMYHQIHEVLDSLAEQLRLVFSAIDHSGMWILKFYIDQKRTKG</sequence>
<evidence type="ECO:0008006" key="5">
    <source>
        <dbReference type="Google" id="ProtNLM"/>
    </source>
</evidence>
<evidence type="ECO:0000313" key="4">
    <source>
        <dbReference type="Proteomes" id="UP000825729"/>
    </source>
</evidence>
<dbReference type="InterPro" id="IPR011990">
    <property type="entry name" value="TPR-like_helical_dom_sf"/>
</dbReference>
<dbReference type="Pfam" id="PF01535">
    <property type="entry name" value="PPR"/>
    <property type="match status" value="3"/>
</dbReference>
<protein>
    <recommendedName>
        <fullName evidence="5">Pentatricopeptide repeat-containing protein</fullName>
    </recommendedName>
</protein>
<feature type="repeat" description="PPR" evidence="2">
    <location>
        <begin position="160"/>
        <end position="194"/>
    </location>
</feature>
<dbReference type="InterPro" id="IPR046849">
    <property type="entry name" value="E2_motif"/>
</dbReference>
<evidence type="ECO:0000256" key="2">
    <source>
        <dbReference type="PROSITE-ProRule" id="PRU00708"/>
    </source>
</evidence>